<dbReference type="PRINTS" id="PR00024">
    <property type="entry name" value="HOMEOBOX"/>
</dbReference>
<dbReference type="InterPro" id="IPR050877">
    <property type="entry name" value="EMX-VAX-Noto_Homeobox_TFs"/>
</dbReference>
<dbReference type="InterPro" id="IPR020479">
    <property type="entry name" value="HD_metazoa"/>
</dbReference>
<evidence type="ECO:0000256" key="1">
    <source>
        <dbReference type="ARBA" id="ARBA00004123"/>
    </source>
</evidence>
<dbReference type="SMART" id="SM00389">
    <property type="entry name" value="HOX"/>
    <property type="match status" value="1"/>
</dbReference>
<dbReference type="Proteomes" id="UP000286415">
    <property type="component" value="Unassembled WGS sequence"/>
</dbReference>
<dbReference type="GO" id="GO:0000978">
    <property type="term" value="F:RNA polymerase II cis-regulatory region sequence-specific DNA binding"/>
    <property type="evidence" value="ECO:0007669"/>
    <property type="project" value="TreeGrafter"/>
</dbReference>
<feature type="compositionally biased region" description="Polar residues" evidence="7">
    <location>
        <begin position="44"/>
        <end position="54"/>
    </location>
</feature>
<feature type="region of interest" description="Disordered" evidence="7">
    <location>
        <begin position="18"/>
        <end position="54"/>
    </location>
</feature>
<comment type="caution">
    <text evidence="8">The sequence shown here is derived from an EMBL/GenBank/DDBJ whole genome shotgun (WGS) entry which is preliminary data.</text>
</comment>
<dbReference type="InterPro" id="IPR000047">
    <property type="entry name" value="HTH_motif"/>
</dbReference>
<reference evidence="8 9" key="2">
    <citation type="journal article" date="2021" name="Genomics">
        <title>High-quality reference genome for Clonorchis sinensis.</title>
        <authorList>
            <person name="Young N.D."/>
            <person name="Stroehlein A.J."/>
            <person name="Kinkar L."/>
            <person name="Wang T."/>
            <person name="Sohn W.M."/>
            <person name="Chang B.C.H."/>
            <person name="Kaur P."/>
            <person name="Weisz D."/>
            <person name="Dudchenko O."/>
            <person name="Aiden E.L."/>
            <person name="Korhonen P.K."/>
            <person name="Gasser R.B."/>
        </authorList>
    </citation>
    <scope>NUCLEOTIDE SEQUENCE [LARGE SCALE GENOMIC DNA]</scope>
    <source>
        <strain evidence="8">Cs-k2</strain>
    </source>
</reference>
<dbReference type="STRING" id="79923.A0A419PY36"/>
<keyword evidence="4 5" id="KW-0539">Nucleus</keyword>
<dbReference type="PROSITE" id="PS50071">
    <property type="entry name" value="HOMEOBOX_2"/>
    <property type="match status" value="1"/>
</dbReference>
<gene>
    <name evidence="8" type="ORF">CSKR_107627</name>
</gene>
<feature type="region of interest" description="Disordered" evidence="7">
    <location>
        <begin position="360"/>
        <end position="402"/>
    </location>
</feature>
<proteinExistence type="predicted"/>
<dbReference type="PANTHER" id="PTHR24339:SF28">
    <property type="entry name" value="E5-RELATED"/>
    <property type="match status" value="1"/>
</dbReference>
<evidence type="ECO:0000256" key="2">
    <source>
        <dbReference type="ARBA" id="ARBA00023125"/>
    </source>
</evidence>
<reference evidence="8 9" key="1">
    <citation type="journal article" date="2018" name="Biotechnol. Adv.">
        <title>Improved genomic resources and new bioinformatic workflow for the carcinogenic parasite Clonorchis sinensis: Biotechnological implications.</title>
        <authorList>
            <person name="Wang D."/>
            <person name="Korhonen P.K."/>
            <person name="Gasser R.B."/>
            <person name="Young N.D."/>
        </authorList>
    </citation>
    <scope>NUCLEOTIDE SEQUENCE [LARGE SCALE GENOMIC DNA]</scope>
    <source>
        <strain evidence="8">Cs-k2</strain>
    </source>
</reference>
<name>A0A419PY36_CLOSI</name>
<comment type="subcellular location">
    <subcellularLocation>
        <location evidence="1 5 6">Nucleus</location>
    </subcellularLocation>
</comment>
<dbReference type="PANTHER" id="PTHR24339">
    <property type="entry name" value="HOMEOBOX PROTEIN EMX-RELATED"/>
    <property type="match status" value="1"/>
</dbReference>
<dbReference type="InterPro" id="IPR001356">
    <property type="entry name" value="HD"/>
</dbReference>
<dbReference type="Pfam" id="PF00046">
    <property type="entry name" value="Homeodomain"/>
    <property type="match status" value="1"/>
</dbReference>
<evidence type="ECO:0000256" key="7">
    <source>
        <dbReference type="SAM" id="MobiDB-lite"/>
    </source>
</evidence>
<dbReference type="PRINTS" id="PR00031">
    <property type="entry name" value="HTHREPRESSR"/>
</dbReference>
<dbReference type="InParanoid" id="A0A419PY36"/>
<feature type="compositionally biased region" description="Basic residues" evidence="7">
    <location>
        <begin position="440"/>
        <end position="451"/>
    </location>
</feature>
<dbReference type="CDD" id="cd00086">
    <property type="entry name" value="homeodomain"/>
    <property type="match status" value="1"/>
</dbReference>
<dbReference type="EMBL" id="NIRI02000042">
    <property type="protein sequence ID" value="KAG5451454.1"/>
    <property type="molecule type" value="Genomic_DNA"/>
</dbReference>
<dbReference type="AlphaFoldDB" id="A0A419PY36"/>
<dbReference type="SUPFAM" id="SSF46689">
    <property type="entry name" value="Homeodomain-like"/>
    <property type="match status" value="1"/>
</dbReference>
<keyword evidence="9" id="KW-1185">Reference proteome</keyword>
<accession>A0A419PY36</accession>
<dbReference type="OrthoDB" id="6159439at2759"/>
<evidence type="ECO:0000256" key="6">
    <source>
        <dbReference type="RuleBase" id="RU000682"/>
    </source>
</evidence>
<dbReference type="InterPro" id="IPR009057">
    <property type="entry name" value="Homeodomain-like_sf"/>
</dbReference>
<dbReference type="GO" id="GO:0005634">
    <property type="term" value="C:nucleus"/>
    <property type="evidence" value="ECO:0007669"/>
    <property type="project" value="UniProtKB-SubCell"/>
</dbReference>
<sequence length="451" mass="51437">MPGFTVADLVNRGKCSIPQTPTKSCTTEANDNTLSNSTSTNLTGQNDYESQTNSPQFTFQQLSHPNDLEFLNSLHKEKHVNSCSPMVFQASHYVHNVDGHSVKRSWHNEVAEREQTVKHHIEDPKNVFFGQLIDMISTPATLKYLLRMVPDIMNASATSHIRRQKFIDNFQNLVSFDKPLENFRKHPHPAFSTVTTVDQRGLDPQLRKPLNTIDTRIQSPSNDGAQVINDLNNAQNRLTFEFDPKLWWEAHFPSDFYDADGYVSGYYEQSKQVKKYCNSTMPTSATTSMLYPSDLRKPKRIRTAFSPQQLFQLENMFEQNHYIVGQERKDLASSLGLTETQVKVWFQNRRTKFKRVRLDEKDEAEENAQHSIDAEQPSPTQSVDDKLYGGKRHATNLTPEKPFQSYPLVKEISKLSGSDSLPEKETALKPAVPISDGKLNLHHRASSHTIS</sequence>
<feature type="region of interest" description="Disordered" evidence="7">
    <location>
        <begin position="415"/>
        <end position="451"/>
    </location>
</feature>
<keyword evidence="3 5" id="KW-0371">Homeobox</keyword>
<feature type="compositionally biased region" description="Polar residues" evidence="7">
    <location>
        <begin position="18"/>
        <end position="31"/>
    </location>
</feature>
<dbReference type="GO" id="GO:0000981">
    <property type="term" value="F:DNA-binding transcription factor activity, RNA polymerase II-specific"/>
    <property type="evidence" value="ECO:0007669"/>
    <property type="project" value="InterPro"/>
</dbReference>
<evidence type="ECO:0000256" key="3">
    <source>
        <dbReference type="ARBA" id="ARBA00023155"/>
    </source>
</evidence>
<keyword evidence="2 5" id="KW-0238">DNA-binding</keyword>
<dbReference type="PROSITE" id="PS00027">
    <property type="entry name" value="HOMEOBOX_1"/>
    <property type="match status" value="1"/>
</dbReference>
<feature type="DNA-binding region" description="Homeobox" evidence="5">
    <location>
        <begin position="298"/>
        <end position="357"/>
    </location>
</feature>
<dbReference type="InterPro" id="IPR017970">
    <property type="entry name" value="Homeobox_CS"/>
</dbReference>
<evidence type="ECO:0000313" key="8">
    <source>
        <dbReference type="EMBL" id="KAG5451454.1"/>
    </source>
</evidence>
<evidence type="ECO:0000256" key="4">
    <source>
        <dbReference type="ARBA" id="ARBA00023242"/>
    </source>
</evidence>
<organism evidence="8 9">
    <name type="scientific">Clonorchis sinensis</name>
    <name type="common">Chinese liver fluke</name>
    <dbReference type="NCBI Taxonomy" id="79923"/>
    <lineage>
        <taxon>Eukaryota</taxon>
        <taxon>Metazoa</taxon>
        <taxon>Spiralia</taxon>
        <taxon>Lophotrochozoa</taxon>
        <taxon>Platyhelminthes</taxon>
        <taxon>Trematoda</taxon>
        <taxon>Digenea</taxon>
        <taxon>Opisthorchiida</taxon>
        <taxon>Opisthorchiata</taxon>
        <taxon>Opisthorchiidae</taxon>
        <taxon>Clonorchis</taxon>
    </lineage>
</organism>
<evidence type="ECO:0000313" key="9">
    <source>
        <dbReference type="Proteomes" id="UP000286415"/>
    </source>
</evidence>
<feature type="compositionally biased region" description="Low complexity" evidence="7">
    <location>
        <begin position="32"/>
        <end position="43"/>
    </location>
</feature>
<dbReference type="FunFam" id="1.10.10.60:FF:000081">
    <property type="entry name" value="Empty spiracles homeobox 2"/>
    <property type="match status" value="1"/>
</dbReference>
<protein>
    <submittedName>
        <fullName evidence="8">Homeobox protein emx2</fullName>
    </submittedName>
</protein>
<evidence type="ECO:0000256" key="5">
    <source>
        <dbReference type="PROSITE-ProRule" id="PRU00108"/>
    </source>
</evidence>
<dbReference type="Gene3D" id="1.10.10.60">
    <property type="entry name" value="Homeodomain-like"/>
    <property type="match status" value="1"/>
</dbReference>